<organism evidence="1 2">
    <name type="scientific">Brevibacillus brevis</name>
    <name type="common">Bacillus brevis</name>
    <dbReference type="NCBI Taxonomy" id="1393"/>
    <lineage>
        <taxon>Bacteria</taxon>
        <taxon>Bacillati</taxon>
        <taxon>Bacillota</taxon>
        <taxon>Bacilli</taxon>
        <taxon>Bacillales</taxon>
        <taxon>Paenibacillaceae</taxon>
        <taxon>Brevibacillus</taxon>
    </lineage>
</organism>
<dbReference type="EMBL" id="CP030117">
    <property type="protein sequence ID" value="AWX58478.1"/>
    <property type="molecule type" value="Genomic_DNA"/>
</dbReference>
<reference evidence="1 2" key="1">
    <citation type="journal article" date="2015" name="Genome Announc.">
        <title>Draft Genome Sequence of Brevibacillus brevis DZQ7, a Plant Growth-Promoting Rhizobacterium with Broad-Spectrum Antimicrobial Activity.</title>
        <authorList>
            <person name="Hou Q."/>
            <person name="Wang C."/>
            <person name="Hou X."/>
            <person name="Xia Z."/>
            <person name="Ye J."/>
            <person name="Liu K."/>
            <person name="Liu H."/>
            <person name="Wang J."/>
            <person name="Guo H."/>
            <person name="Yu X."/>
            <person name="Yang Y."/>
            <person name="Du B."/>
            <person name="Ding Y."/>
        </authorList>
    </citation>
    <scope>NUCLEOTIDE SEQUENCE [LARGE SCALE GENOMIC DNA]</scope>
    <source>
        <strain evidence="1 2">DZQ7</strain>
    </source>
</reference>
<dbReference type="RefSeq" id="WP_048034935.1">
    <property type="nucleotide sequence ID" value="NZ_CP030117.1"/>
</dbReference>
<accession>A0A2Z4MPN9</accession>
<gene>
    <name evidence="1" type="ORF">AB432_027070</name>
</gene>
<evidence type="ECO:0000313" key="1">
    <source>
        <dbReference type="EMBL" id="AWX58478.1"/>
    </source>
</evidence>
<dbReference type="Proteomes" id="UP000036061">
    <property type="component" value="Chromosome"/>
</dbReference>
<evidence type="ECO:0000313" key="2">
    <source>
        <dbReference type="Proteomes" id="UP000036061"/>
    </source>
</evidence>
<name>A0A2Z4MPN9_BREBE</name>
<protein>
    <submittedName>
        <fullName evidence="1">Uncharacterized protein</fullName>
    </submittedName>
</protein>
<dbReference type="AlphaFoldDB" id="A0A2Z4MPN9"/>
<sequence>MNITLNVKDLVPNFIMRLFYRTATDKLFDRYAGMLWRRVIIKTGLNSNLLPSHIINRLANSNSSMRIYYSFFYYYRKVSFKNLVLSVGMEILDNHHRLDSKVILQFARAISENWFEEILENEIIRERLEKKQGRNFLNLKMNSLTPLIKNF</sequence>
<proteinExistence type="predicted"/>